<sequence length="195" mass="22853">MSKFYNSIKSLYIDMRTNNVFFQTFSIKFNNVNADCIFSIQDEPFELIFIRKSDAQVMKIDIKKGFTLDIQNKFSEFYKFFNIRYGKGNFSLISFLDYLSSKIPKNVDILSNDERRLIYNSIEIEDSKKIYYLSLTNWDKVNLGKVKKGGTRSAKNLAKTQLLFPHIYEAVKDKDISINYSSKPTGKKFELKDLD</sequence>
<dbReference type="InterPro" id="IPR046100">
    <property type="entry name" value="DUF6037"/>
</dbReference>
<dbReference type="AlphaFoldDB" id="A0AAT9PA86"/>
<geneLocation type="plasmid" evidence="1">
    <name>p19Msa1099-1</name>
</geneLocation>
<name>A0AAT9PA86_9STAP</name>
<protein>
    <submittedName>
        <fullName evidence="1">DUF6037 family protein</fullName>
    </submittedName>
</protein>
<proteinExistence type="predicted"/>
<organism evidence="1">
    <name type="scientific">Macrococcus psychrotolerans</name>
    <dbReference type="NCBI Taxonomy" id="3039389"/>
    <lineage>
        <taxon>Bacteria</taxon>
        <taxon>Bacillati</taxon>
        <taxon>Bacillota</taxon>
        <taxon>Bacilli</taxon>
        <taxon>Bacillales</taxon>
        <taxon>Staphylococcaceae</taxon>
        <taxon>Macrococcus</taxon>
    </lineage>
</organism>
<keyword evidence="1" id="KW-0614">Plasmid</keyword>
<evidence type="ECO:0000313" key="1">
    <source>
        <dbReference type="EMBL" id="QYA34160.1"/>
    </source>
</evidence>
<dbReference type="Pfam" id="PF19503">
    <property type="entry name" value="DUF6037"/>
    <property type="match status" value="1"/>
</dbReference>
<accession>A0AAT9PA86</accession>
<reference evidence="1" key="1">
    <citation type="submission" date="2021-07" db="EMBL/GenBank/DDBJ databases">
        <title>Prevalence and characterization of methicillin-resistant Macrococcus spp. in food producing animals and meat in Switzerland in 2019.</title>
        <authorList>
            <person name="Keller J.E."/>
            <person name="Schwendener S."/>
            <person name="Neuenschwander J."/>
            <person name="Overesch G."/>
            <person name="Perreten V."/>
        </authorList>
    </citation>
    <scope>NUCLEOTIDE SEQUENCE</scope>
    <source>
        <strain evidence="1">19Msa1099</strain>
        <plasmid evidence="1">p19Msa1099-1</plasmid>
    </source>
</reference>
<gene>
    <name evidence="1" type="ORF">KYI10_12045</name>
</gene>
<dbReference type="EMBL" id="CP079957">
    <property type="protein sequence ID" value="QYA34160.1"/>
    <property type="molecule type" value="Genomic_DNA"/>
</dbReference>